<sequence length="220" mass="24246">MIGISWGNPIQAAWELGIGIAQADPIFSQSCIVARPHYLDIAWPPPLVVEVPGLPSASSLSNLTTPSPSSLHCSPNVGSDSDPIGHRPASPTRRSRPALRFVAGYLIWRPPPLVASPIKRWVGLGLKRTPPGLPHSSFPACPPLRWWILLISPDKPQPQPLSSLLDLWVRCLVPDEYDCSRVRVAHLTLHHSSTYIAWSWYPPPTAFISFSRCARQLVRA</sequence>
<evidence type="ECO:0000313" key="3">
    <source>
        <dbReference type="Proteomes" id="UP000325313"/>
    </source>
</evidence>
<feature type="region of interest" description="Disordered" evidence="1">
    <location>
        <begin position="62"/>
        <end position="93"/>
    </location>
</feature>
<proteinExistence type="predicted"/>
<evidence type="ECO:0000313" key="2">
    <source>
        <dbReference type="EMBL" id="KAA1087840.1"/>
    </source>
</evidence>
<dbReference type="Proteomes" id="UP000325313">
    <property type="component" value="Unassembled WGS sequence"/>
</dbReference>
<reference evidence="2 3" key="1">
    <citation type="submission" date="2019-05" db="EMBL/GenBank/DDBJ databases">
        <title>Emergence of the Ug99 lineage of the wheat stem rust pathogen through somatic hybridization.</title>
        <authorList>
            <person name="Li F."/>
            <person name="Upadhyaya N.M."/>
            <person name="Sperschneider J."/>
            <person name="Matny O."/>
            <person name="Nguyen-Phuc H."/>
            <person name="Mago R."/>
            <person name="Raley C."/>
            <person name="Miller M.E."/>
            <person name="Silverstein K.A.T."/>
            <person name="Henningsen E."/>
            <person name="Hirsch C.D."/>
            <person name="Visser B."/>
            <person name="Pretorius Z.A."/>
            <person name="Steffenson B.J."/>
            <person name="Schwessinger B."/>
            <person name="Dodds P.N."/>
            <person name="Figueroa M."/>
        </authorList>
    </citation>
    <scope>NUCLEOTIDE SEQUENCE [LARGE SCALE GENOMIC DNA]</scope>
    <source>
        <strain evidence="2 3">Ug99</strain>
    </source>
</reference>
<comment type="caution">
    <text evidence="2">The sequence shown here is derived from an EMBL/GenBank/DDBJ whole genome shotgun (WGS) entry which is preliminary data.</text>
</comment>
<feature type="compositionally biased region" description="Low complexity" evidence="1">
    <location>
        <begin position="62"/>
        <end position="71"/>
    </location>
</feature>
<accession>A0A5B0NI87</accession>
<evidence type="ECO:0000256" key="1">
    <source>
        <dbReference type="SAM" id="MobiDB-lite"/>
    </source>
</evidence>
<dbReference type="AlphaFoldDB" id="A0A5B0NI87"/>
<name>A0A5B0NI87_PUCGR</name>
<dbReference type="EMBL" id="VDEP01000409">
    <property type="protein sequence ID" value="KAA1087840.1"/>
    <property type="molecule type" value="Genomic_DNA"/>
</dbReference>
<gene>
    <name evidence="2" type="ORF">PGTUg99_015788</name>
</gene>
<organism evidence="2 3">
    <name type="scientific">Puccinia graminis f. sp. tritici</name>
    <dbReference type="NCBI Taxonomy" id="56615"/>
    <lineage>
        <taxon>Eukaryota</taxon>
        <taxon>Fungi</taxon>
        <taxon>Dikarya</taxon>
        <taxon>Basidiomycota</taxon>
        <taxon>Pucciniomycotina</taxon>
        <taxon>Pucciniomycetes</taxon>
        <taxon>Pucciniales</taxon>
        <taxon>Pucciniaceae</taxon>
        <taxon>Puccinia</taxon>
    </lineage>
</organism>
<protein>
    <submittedName>
        <fullName evidence="2">Uncharacterized protein</fullName>
    </submittedName>
</protein>